<dbReference type="AlphaFoldDB" id="A0A838Y1M2"/>
<accession>A0A838Y1M2</accession>
<reference evidence="2 3" key="1">
    <citation type="submission" date="2020-07" db="EMBL/GenBank/DDBJ databases">
        <title>Draft genome sequence of violacein-producing bacteria and related species.</title>
        <authorList>
            <person name="Wilson H.S."/>
            <person name="De Leon M.E."/>
        </authorList>
    </citation>
    <scope>NUCLEOTIDE SEQUENCE [LARGE SCALE GENOMIC DNA]</scope>
    <source>
        <strain evidence="2 3">HSC-21Su07</strain>
    </source>
</reference>
<proteinExistence type="predicted"/>
<name>A0A838Y1M2_9NEIS</name>
<comment type="caution">
    <text evidence="2">The sequence shown here is derived from an EMBL/GenBank/DDBJ whole genome shotgun (WGS) entry which is preliminary data.</text>
</comment>
<feature type="signal peptide" evidence="1">
    <location>
        <begin position="1"/>
        <end position="25"/>
    </location>
</feature>
<organism evidence="2 3">
    <name type="scientific">Aquitalea aquatica</name>
    <dbReference type="NCBI Taxonomy" id="3044273"/>
    <lineage>
        <taxon>Bacteria</taxon>
        <taxon>Pseudomonadati</taxon>
        <taxon>Pseudomonadota</taxon>
        <taxon>Betaproteobacteria</taxon>
        <taxon>Neisseriales</taxon>
        <taxon>Chromobacteriaceae</taxon>
        <taxon>Aquitalea</taxon>
    </lineage>
</organism>
<keyword evidence="1" id="KW-0732">Signal</keyword>
<dbReference type="RefSeq" id="WP_181835043.1">
    <property type="nucleotide sequence ID" value="NZ_JACERN010000017.1"/>
</dbReference>
<protein>
    <recommendedName>
        <fullName evidence="4">Lipoprotein</fullName>
    </recommendedName>
</protein>
<evidence type="ECO:0000313" key="3">
    <source>
        <dbReference type="Proteomes" id="UP000545606"/>
    </source>
</evidence>
<keyword evidence="3" id="KW-1185">Reference proteome</keyword>
<feature type="chain" id="PRO_5032298203" description="Lipoprotein" evidence="1">
    <location>
        <begin position="26"/>
        <end position="157"/>
    </location>
</feature>
<sequence length="157" mass="17562">MHSTLKVLSRVAGLSLMLSACSLLQQPAAPQTGGRPVHPPVAQPVPDSKVDLLFKEANRLASKVKSGELNRVAAADQLNVYRLRLIGANLVDDNSFAMYRYLAVERDAGRLTQEESQARMEMRLREWMRRWPKLQPKPPVPVFTNFLLKLYGLPALG</sequence>
<dbReference type="EMBL" id="JACERN010000017">
    <property type="protein sequence ID" value="MBA4707798.1"/>
    <property type="molecule type" value="Genomic_DNA"/>
</dbReference>
<evidence type="ECO:0008006" key="4">
    <source>
        <dbReference type="Google" id="ProtNLM"/>
    </source>
</evidence>
<dbReference type="PROSITE" id="PS51257">
    <property type="entry name" value="PROKAR_LIPOPROTEIN"/>
    <property type="match status" value="1"/>
</dbReference>
<gene>
    <name evidence="2" type="ORF">H2Z84_05270</name>
</gene>
<evidence type="ECO:0000256" key="1">
    <source>
        <dbReference type="SAM" id="SignalP"/>
    </source>
</evidence>
<dbReference type="Proteomes" id="UP000545606">
    <property type="component" value="Unassembled WGS sequence"/>
</dbReference>
<evidence type="ECO:0000313" key="2">
    <source>
        <dbReference type="EMBL" id="MBA4707798.1"/>
    </source>
</evidence>